<evidence type="ECO:0000313" key="2">
    <source>
        <dbReference type="Proteomes" id="UP001409585"/>
    </source>
</evidence>
<reference evidence="2" key="1">
    <citation type="journal article" date="2019" name="Int. J. Syst. Evol. Microbiol.">
        <title>The Global Catalogue of Microorganisms (GCM) 10K type strain sequencing project: providing services to taxonomists for standard genome sequencing and annotation.</title>
        <authorList>
            <consortium name="The Broad Institute Genomics Platform"/>
            <consortium name="The Broad Institute Genome Sequencing Center for Infectious Disease"/>
            <person name="Wu L."/>
            <person name="Ma J."/>
        </authorList>
    </citation>
    <scope>NUCLEOTIDE SEQUENCE [LARGE SCALE GENOMIC DNA]</scope>
    <source>
        <strain evidence="2">JCM 19134</strain>
    </source>
</reference>
<evidence type="ECO:0000313" key="1">
    <source>
        <dbReference type="EMBL" id="GAA4961862.1"/>
    </source>
</evidence>
<accession>A0AAV3UAJ2</accession>
<proteinExistence type="predicted"/>
<comment type="caution">
    <text evidence="1">The sequence shown here is derived from an EMBL/GenBank/DDBJ whole genome shotgun (WGS) entry which is preliminary data.</text>
</comment>
<dbReference type="GO" id="GO:0008253">
    <property type="term" value="F:5'-nucleotidase activity"/>
    <property type="evidence" value="ECO:0007669"/>
    <property type="project" value="InterPro"/>
</dbReference>
<name>A0AAV3UAJ2_9ALTE</name>
<protein>
    <submittedName>
        <fullName evidence="1">5'-nucleotidase</fullName>
    </submittedName>
</protein>
<sequence>MSNNKNKIDAPEKLVVAITSSALFDLSQEHKIYVEEGINRYTEYQIAHENDPLLPGEGFALVDKLLTINRLQNNKERVEIVLLSRNTADTGLRAFNSIEHYGLNVSRAAFCGGESPYRYIKAFGCQLFLSTQEEDVRLALQNNVAAATVMPGSKQKSSQESLKFAFDGDAVIFSDESERVYKESGLLSFSEHEQRLANQPMNPGPFSQFLRSLHKLQAEFSEDCPIRTALVTARSAPAHKRVINTLRHWGVRLDESLFLGGLPKAQFLQAYGADVFFDDQHSHCDLAKDVVATGHVPHGVANNPAIK</sequence>
<dbReference type="InterPro" id="IPR010394">
    <property type="entry name" value="5-nucleotidase"/>
</dbReference>
<dbReference type="GO" id="GO:0009117">
    <property type="term" value="P:nucleotide metabolic process"/>
    <property type="evidence" value="ECO:0007669"/>
    <property type="project" value="InterPro"/>
</dbReference>
<dbReference type="Proteomes" id="UP001409585">
    <property type="component" value="Unassembled WGS sequence"/>
</dbReference>
<dbReference type="PANTHER" id="PTHR31367">
    <property type="entry name" value="CYTOSOLIC 5'-NUCLEOTIDASE 1 FAMILY MEMBER"/>
    <property type="match status" value="1"/>
</dbReference>
<organism evidence="1 2">
    <name type="scientific">Halioxenophilus aromaticivorans</name>
    <dbReference type="NCBI Taxonomy" id="1306992"/>
    <lineage>
        <taxon>Bacteria</taxon>
        <taxon>Pseudomonadati</taxon>
        <taxon>Pseudomonadota</taxon>
        <taxon>Gammaproteobacteria</taxon>
        <taxon>Alteromonadales</taxon>
        <taxon>Alteromonadaceae</taxon>
        <taxon>Halioxenophilus</taxon>
    </lineage>
</organism>
<gene>
    <name evidence="1" type="ORF">GCM10025791_49340</name>
</gene>
<dbReference type="Pfam" id="PF06189">
    <property type="entry name" value="5-nucleotidase"/>
    <property type="match status" value="1"/>
</dbReference>
<dbReference type="EMBL" id="BAABLX010000080">
    <property type="protein sequence ID" value="GAA4961862.1"/>
    <property type="molecule type" value="Genomic_DNA"/>
</dbReference>
<keyword evidence="2" id="KW-1185">Reference proteome</keyword>
<dbReference type="RefSeq" id="WP_345428259.1">
    <property type="nucleotide sequence ID" value="NZ_AP031496.1"/>
</dbReference>
<dbReference type="GO" id="GO:0000287">
    <property type="term" value="F:magnesium ion binding"/>
    <property type="evidence" value="ECO:0007669"/>
    <property type="project" value="InterPro"/>
</dbReference>
<dbReference type="GO" id="GO:0005737">
    <property type="term" value="C:cytoplasm"/>
    <property type="evidence" value="ECO:0007669"/>
    <property type="project" value="InterPro"/>
</dbReference>
<dbReference type="GO" id="GO:0000166">
    <property type="term" value="F:nucleotide binding"/>
    <property type="evidence" value="ECO:0007669"/>
    <property type="project" value="InterPro"/>
</dbReference>
<dbReference type="PANTHER" id="PTHR31367:SF5">
    <property type="entry name" value="CYTOSOLIC 5'-NUCLEOTIDASE 1A"/>
    <property type="match status" value="1"/>
</dbReference>
<dbReference type="AlphaFoldDB" id="A0AAV3UAJ2"/>